<evidence type="ECO:0000313" key="1">
    <source>
        <dbReference type="EMBL" id="AFL67690.1"/>
    </source>
</evidence>
<name>I3XUR6_SULBS</name>
<dbReference type="OrthoDB" id="5338979at2"/>
<dbReference type="HOGENOM" id="CLU_1250095_0_0_7"/>
<keyword evidence="2" id="KW-1185">Reference proteome</keyword>
<reference evidence="1 2" key="1">
    <citation type="submission" date="2012-06" db="EMBL/GenBank/DDBJ databases">
        <title>Complete sequence of Sulfurospirillum barnesii SES-3.</title>
        <authorList>
            <consortium name="US DOE Joint Genome Institute"/>
            <person name="Lucas S."/>
            <person name="Han J."/>
            <person name="Lapidus A."/>
            <person name="Cheng J.-F."/>
            <person name="Goodwin L."/>
            <person name="Pitluck S."/>
            <person name="Peters L."/>
            <person name="Ovchinnikova G."/>
            <person name="Lu M."/>
            <person name="Detter J.C."/>
            <person name="Han C."/>
            <person name="Tapia R."/>
            <person name="Land M."/>
            <person name="Hauser L."/>
            <person name="Kyrpides N."/>
            <person name="Ivanova N."/>
            <person name="Pagani I."/>
            <person name="Stolz J."/>
            <person name="Arkin A."/>
            <person name="Dehal P."/>
            <person name="Oremland R."/>
            <person name="Saltikov C."/>
            <person name="Basu P."/>
            <person name="Hollibaugh J."/>
            <person name="Newman D."/>
            <person name="Stolyar S."/>
            <person name="Hazen T."/>
            <person name="Woyke T."/>
        </authorList>
    </citation>
    <scope>NUCLEOTIDE SEQUENCE [LARGE SCALE GENOMIC DNA]</scope>
    <source>
        <strain evidence="2">ATCC 700032 / DSM 10660 / SES-3</strain>
    </source>
</reference>
<dbReference type="PATRIC" id="fig|760154.4.peg.367"/>
<dbReference type="Proteomes" id="UP000006176">
    <property type="component" value="Chromosome"/>
</dbReference>
<dbReference type="EMBL" id="CP003333">
    <property type="protein sequence ID" value="AFL67690.1"/>
    <property type="molecule type" value="Genomic_DNA"/>
</dbReference>
<accession>I3XUR6</accession>
<sequence>MINFPTQERIIRATLEGITQAEKNFLFWTNNRLSLSCGPQKILSIHVAQALSAIENAPEVFIDATVSDILRCSLPNRKAFKSFMEKHALSQDVFSITLDERTLHQNHNDSISRVIMTLKNGVCNVKAEYTYEIERLCKMLQRKSRNDSSLDYGIFAFYTDISTTARKKLDKRIPEIVASFDEVVSHFPSLKATFITTPIQIIDHVGEWMAGCYVIEPNDEIIAE</sequence>
<organism evidence="1 2">
    <name type="scientific">Sulfurospirillum barnesii (strain ATCC 700032 / DSM 10660 / SES-3)</name>
    <dbReference type="NCBI Taxonomy" id="760154"/>
    <lineage>
        <taxon>Bacteria</taxon>
        <taxon>Pseudomonadati</taxon>
        <taxon>Campylobacterota</taxon>
        <taxon>Epsilonproteobacteria</taxon>
        <taxon>Campylobacterales</taxon>
        <taxon>Sulfurospirillaceae</taxon>
        <taxon>Sulfurospirillum</taxon>
    </lineage>
</organism>
<gene>
    <name evidence="1" type="ordered locus">Sulba_0366</name>
</gene>
<dbReference type="eggNOG" id="ENOG5030MF1">
    <property type="taxonomic scope" value="Bacteria"/>
</dbReference>
<proteinExistence type="predicted"/>
<dbReference type="RefSeq" id="WP_014768571.1">
    <property type="nucleotide sequence ID" value="NC_018002.1"/>
</dbReference>
<dbReference type="KEGG" id="sba:Sulba_0366"/>
<evidence type="ECO:0000313" key="2">
    <source>
        <dbReference type="Proteomes" id="UP000006176"/>
    </source>
</evidence>
<dbReference type="AlphaFoldDB" id="I3XUR6"/>
<dbReference type="STRING" id="760154.Sulba_0366"/>
<protein>
    <submittedName>
        <fullName evidence="1">Uncharacterized protein</fullName>
    </submittedName>
</protein>